<dbReference type="AlphaFoldDB" id="A0A803PRN8"/>
<dbReference type="InterPro" id="IPR008906">
    <property type="entry name" value="HATC_C_dom"/>
</dbReference>
<organism evidence="2 3">
    <name type="scientific">Cannabis sativa</name>
    <name type="common">Hemp</name>
    <name type="synonym">Marijuana</name>
    <dbReference type="NCBI Taxonomy" id="3483"/>
    <lineage>
        <taxon>Eukaryota</taxon>
        <taxon>Viridiplantae</taxon>
        <taxon>Streptophyta</taxon>
        <taxon>Embryophyta</taxon>
        <taxon>Tracheophyta</taxon>
        <taxon>Spermatophyta</taxon>
        <taxon>Magnoliopsida</taxon>
        <taxon>eudicotyledons</taxon>
        <taxon>Gunneridae</taxon>
        <taxon>Pentapetalae</taxon>
        <taxon>rosids</taxon>
        <taxon>fabids</taxon>
        <taxon>Rosales</taxon>
        <taxon>Cannabaceae</taxon>
        <taxon>Cannabis</taxon>
    </lineage>
</organism>
<protein>
    <recommendedName>
        <fullName evidence="1">HAT C-terminal dimerisation domain-containing protein</fullName>
    </recommendedName>
</protein>
<sequence length="461" mass="52940">MEKYLSPTFTQLGEIHDKSNTTPPPIPNTTFIPTTTNPMELKSPKKEVAFNKENCRKALAKMVVLDEHAFKVVEGEGFKHLMKVVQPRFVVPNRMTFARDIYQLYLDEKVKLEEELIKMGQRVCLTTDCWTSIQQIPYMCLTAHYINSDWCLQKRIISFCQIPNHKGDTIGKMIESCLLSWGIEKVFAVTVDNASAANDVAVSLVKRRVNAWKGSVLDGDFMHFRCCAHIVNLIVNEGLKYLHDSIAVICNVVRYIWSSPARLGNFKACAEREKIDYKGGLILDVPTRWNSTFMMLDVAIIFEKAFFKIVLKVEQTLQRLYTCYSMENKSKIESEKDNSSVSPPKSEIKHIHKRKLLSLYLQQEVTKCLSEKMNDIERYLRDEIVDPMTSSFDILTWWKDNARRYNDLSLIARDILDIPISTVASESAFSTSGRISDSFRRSLSPNMVEALVSTQNWLKDT</sequence>
<dbReference type="PANTHER" id="PTHR46481:SF2">
    <property type="entry name" value="BED-TYPE DOMAIN-CONTAINING PROTEIN"/>
    <property type="match status" value="1"/>
</dbReference>
<accession>A0A803PRN8</accession>
<dbReference type="Proteomes" id="UP000596661">
    <property type="component" value="Chromosome 5"/>
</dbReference>
<dbReference type="PANTHER" id="PTHR46481">
    <property type="entry name" value="ZINC FINGER BED DOMAIN-CONTAINING PROTEIN 4"/>
    <property type="match status" value="1"/>
</dbReference>
<dbReference type="EMBL" id="UZAU01000448">
    <property type="status" value="NOT_ANNOTATED_CDS"/>
    <property type="molecule type" value="Genomic_DNA"/>
</dbReference>
<dbReference type="GO" id="GO:0046983">
    <property type="term" value="F:protein dimerization activity"/>
    <property type="evidence" value="ECO:0007669"/>
    <property type="project" value="InterPro"/>
</dbReference>
<dbReference type="InterPro" id="IPR052035">
    <property type="entry name" value="ZnF_BED_domain_contain"/>
</dbReference>
<dbReference type="Gramene" id="evm.model.05.743">
    <property type="protein sequence ID" value="cds.evm.model.05.743"/>
    <property type="gene ID" value="evm.TU.05.743"/>
</dbReference>
<evidence type="ECO:0000313" key="3">
    <source>
        <dbReference type="Proteomes" id="UP000596661"/>
    </source>
</evidence>
<name>A0A803PRN8_CANSA</name>
<reference evidence="2" key="2">
    <citation type="submission" date="2021-03" db="UniProtKB">
        <authorList>
            <consortium name="EnsemblPlants"/>
        </authorList>
    </citation>
    <scope>IDENTIFICATION</scope>
</reference>
<dbReference type="EnsemblPlants" id="evm.model.05.743">
    <property type="protein sequence ID" value="cds.evm.model.05.743"/>
    <property type="gene ID" value="evm.TU.05.743"/>
</dbReference>
<evidence type="ECO:0000313" key="2">
    <source>
        <dbReference type="EnsemblPlants" id="cds.evm.model.05.743"/>
    </source>
</evidence>
<feature type="domain" description="HAT C-terminal dimerisation" evidence="1">
    <location>
        <begin position="376"/>
        <end position="458"/>
    </location>
</feature>
<dbReference type="Pfam" id="PF05699">
    <property type="entry name" value="Dimer_Tnp_hAT"/>
    <property type="match status" value="1"/>
</dbReference>
<evidence type="ECO:0000259" key="1">
    <source>
        <dbReference type="Pfam" id="PF05699"/>
    </source>
</evidence>
<proteinExistence type="predicted"/>
<dbReference type="SUPFAM" id="SSF140996">
    <property type="entry name" value="Hermes dimerisation domain"/>
    <property type="match status" value="1"/>
</dbReference>
<dbReference type="InterPro" id="IPR012337">
    <property type="entry name" value="RNaseH-like_sf"/>
</dbReference>
<reference evidence="2" key="1">
    <citation type="submission" date="2018-11" db="EMBL/GenBank/DDBJ databases">
        <authorList>
            <person name="Grassa J C."/>
        </authorList>
    </citation>
    <scope>NUCLEOTIDE SEQUENCE [LARGE SCALE GENOMIC DNA]</scope>
</reference>
<dbReference type="OMA" id="ETCENPK"/>
<dbReference type="SUPFAM" id="SSF53098">
    <property type="entry name" value="Ribonuclease H-like"/>
    <property type="match status" value="1"/>
</dbReference>
<keyword evidence="3" id="KW-1185">Reference proteome</keyword>